<accession>A0A395M3U0</accession>
<dbReference type="Proteomes" id="UP000266389">
    <property type="component" value="Unassembled WGS sequence"/>
</dbReference>
<dbReference type="GO" id="GO:0008168">
    <property type="term" value="F:methyltransferase activity"/>
    <property type="evidence" value="ECO:0007669"/>
    <property type="project" value="UniProtKB-KW"/>
</dbReference>
<dbReference type="SUPFAM" id="SSF53335">
    <property type="entry name" value="S-adenosyl-L-methionine-dependent methyltransferases"/>
    <property type="match status" value="1"/>
</dbReference>
<protein>
    <submittedName>
        <fullName evidence="1">Class I SAM-dependent methyltransferase</fullName>
    </submittedName>
</protein>
<keyword evidence="1" id="KW-0808">Transferase</keyword>
<dbReference type="InterPro" id="IPR029063">
    <property type="entry name" value="SAM-dependent_MTases_sf"/>
</dbReference>
<reference evidence="1 2" key="1">
    <citation type="journal article" date="2011" name="ISME J.">
        <title>Community ecology of hot spring cyanobacterial mats: predominant populations and their functional potential.</title>
        <authorList>
            <person name="Klatt C.G."/>
            <person name="Wood J.M."/>
            <person name="Rusch D.B."/>
            <person name="Bateson M.M."/>
            <person name="Hamamura N."/>
            <person name="Heidelberg J.F."/>
            <person name="Grossman A.R."/>
            <person name="Bhaya D."/>
            <person name="Cohan F.M."/>
            <person name="Kuhl M."/>
            <person name="Bryant D.A."/>
            <person name="Ward D.M."/>
        </authorList>
    </citation>
    <scope>NUCLEOTIDE SEQUENCE [LARGE SCALE GENOMIC DNA]</scope>
    <source>
        <strain evidence="1">OS</strain>
    </source>
</reference>
<comment type="caution">
    <text evidence="1">The sequence shown here is derived from an EMBL/GenBank/DDBJ whole genome shotgun (WGS) entry which is preliminary data.</text>
</comment>
<feature type="non-terminal residue" evidence="1">
    <location>
        <position position="1"/>
    </location>
</feature>
<organism evidence="1 2">
    <name type="scientific">Candidatus Thermochlorobacter aerophilus</name>
    <dbReference type="NCBI Taxonomy" id="1868324"/>
    <lineage>
        <taxon>Bacteria</taxon>
        <taxon>Pseudomonadati</taxon>
        <taxon>Chlorobiota</taxon>
        <taxon>Chlorobiia</taxon>
        <taxon>Chlorobiales</taxon>
        <taxon>Candidatus Thermochlorobacteriaceae</taxon>
        <taxon>Candidatus Thermochlorobacter</taxon>
    </lineage>
</organism>
<name>A0A395M3U0_9BACT</name>
<keyword evidence="1" id="KW-0489">Methyltransferase</keyword>
<dbReference type="AlphaFoldDB" id="A0A395M3U0"/>
<dbReference type="EMBL" id="PHFL01000005">
    <property type="protein sequence ID" value="RFM25406.1"/>
    <property type="molecule type" value="Genomic_DNA"/>
</dbReference>
<dbReference type="Gene3D" id="3.40.50.150">
    <property type="entry name" value="Vaccinia Virus protein VP39"/>
    <property type="match status" value="1"/>
</dbReference>
<sequence>VIAMPNLDSLDAQHYGKYWVGLDAPRHLYHFTPKSFAALLKKHRLAIVDMHALPLDSYYNALLSEQLRAAAQGKSGGIGAVIRAIVWGSLAAIHGVIPEHASSVCYYVQRIQ</sequence>
<evidence type="ECO:0000313" key="1">
    <source>
        <dbReference type="EMBL" id="RFM25406.1"/>
    </source>
</evidence>
<proteinExistence type="predicted"/>
<evidence type="ECO:0000313" key="2">
    <source>
        <dbReference type="Proteomes" id="UP000266389"/>
    </source>
</evidence>
<gene>
    <name evidence="1" type="ORF">D0433_00800</name>
</gene>
<dbReference type="GO" id="GO:0032259">
    <property type="term" value="P:methylation"/>
    <property type="evidence" value="ECO:0007669"/>
    <property type="project" value="UniProtKB-KW"/>
</dbReference>